<evidence type="ECO:0000313" key="2">
    <source>
        <dbReference type="Proteomes" id="UP000091857"/>
    </source>
</evidence>
<protein>
    <submittedName>
        <fullName evidence="1">Uncharacterized protein</fullName>
    </submittedName>
</protein>
<keyword evidence="2" id="KW-1185">Reference proteome</keyword>
<proteinExistence type="predicted"/>
<gene>
    <name evidence="1" type="ORF">MANES_10G109706v8</name>
</gene>
<sequence>MEEVMNDADVEIVESNVVIDGSGSVLIISFVCLLQALWNTADVKFIALGNGCFLVNFSREEDYQKDLLDGPWTIIGSYLLVQL</sequence>
<evidence type="ECO:0000313" key="1">
    <source>
        <dbReference type="EMBL" id="KAG8645983.1"/>
    </source>
</evidence>
<dbReference type="EMBL" id="CM004396">
    <property type="protein sequence ID" value="KAG8645983.1"/>
    <property type="molecule type" value="Genomic_DNA"/>
</dbReference>
<accession>A0ACB7H2A1</accession>
<name>A0ACB7H2A1_MANES</name>
<reference evidence="2" key="1">
    <citation type="journal article" date="2016" name="Nat. Biotechnol.">
        <title>Sequencing wild and cultivated cassava and related species reveals extensive interspecific hybridization and genetic diversity.</title>
        <authorList>
            <person name="Bredeson J.V."/>
            <person name="Lyons J.B."/>
            <person name="Prochnik S.E."/>
            <person name="Wu G.A."/>
            <person name="Ha C.M."/>
            <person name="Edsinger-Gonzales E."/>
            <person name="Grimwood J."/>
            <person name="Schmutz J."/>
            <person name="Rabbi I.Y."/>
            <person name="Egesi C."/>
            <person name="Nauluvula P."/>
            <person name="Lebot V."/>
            <person name="Ndunguru J."/>
            <person name="Mkamilo G."/>
            <person name="Bart R.S."/>
            <person name="Setter T.L."/>
            <person name="Gleadow R.M."/>
            <person name="Kulakow P."/>
            <person name="Ferguson M.E."/>
            <person name="Rounsley S."/>
            <person name="Rokhsar D.S."/>
        </authorList>
    </citation>
    <scope>NUCLEOTIDE SEQUENCE [LARGE SCALE GENOMIC DNA]</scope>
    <source>
        <strain evidence="2">cv. AM560-2</strain>
    </source>
</reference>
<organism evidence="1 2">
    <name type="scientific">Manihot esculenta</name>
    <name type="common">Cassava</name>
    <name type="synonym">Jatropha manihot</name>
    <dbReference type="NCBI Taxonomy" id="3983"/>
    <lineage>
        <taxon>Eukaryota</taxon>
        <taxon>Viridiplantae</taxon>
        <taxon>Streptophyta</taxon>
        <taxon>Embryophyta</taxon>
        <taxon>Tracheophyta</taxon>
        <taxon>Spermatophyta</taxon>
        <taxon>Magnoliopsida</taxon>
        <taxon>eudicotyledons</taxon>
        <taxon>Gunneridae</taxon>
        <taxon>Pentapetalae</taxon>
        <taxon>rosids</taxon>
        <taxon>fabids</taxon>
        <taxon>Malpighiales</taxon>
        <taxon>Euphorbiaceae</taxon>
        <taxon>Crotonoideae</taxon>
        <taxon>Manihoteae</taxon>
        <taxon>Manihot</taxon>
    </lineage>
</organism>
<comment type="caution">
    <text evidence="1">The sequence shown here is derived from an EMBL/GenBank/DDBJ whole genome shotgun (WGS) entry which is preliminary data.</text>
</comment>
<dbReference type="Proteomes" id="UP000091857">
    <property type="component" value="Chromosome 10"/>
</dbReference>